<dbReference type="InterPro" id="IPR011044">
    <property type="entry name" value="Quino_amine_DH_bsu"/>
</dbReference>
<name>A0A0D0L0G4_9PSED</name>
<dbReference type="AlphaFoldDB" id="A0A0D0L0G4"/>
<dbReference type="EMBL" id="JXQW01000008">
    <property type="protein sequence ID" value="KIQ04307.1"/>
    <property type="molecule type" value="Genomic_DNA"/>
</dbReference>
<evidence type="ECO:0000313" key="2">
    <source>
        <dbReference type="Proteomes" id="UP000032068"/>
    </source>
</evidence>
<organism evidence="1 2">
    <name type="scientific">Pseudomonas fulva</name>
    <dbReference type="NCBI Taxonomy" id="47880"/>
    <lineage>
        <taxon>Bacteria</taxon>
        <taxon>Pseudomonadati</taxon>
        <taxon>Pseudomonadota</taxon>
        <taxon>Gammaproteobacteria</taxon>
        <taxon>Pseudomonadales</taxon>
        <taxon>Pseudomonadaceae</taxon>
        <taxon>Pseudomonas</taxon>
    </lineage>
</organism>
<evidence type="ECO:0000313" key="1">
    <source>
        <dbReference type="EMBL" id="KIQ04307.1"/>
    </source>
</evidence>
<dbReference type="RefSeq" id="WP_042552714.1">
    <property type="nucleotide sequence ID" value="NZ_JXQW01000008.1"/>
</dbReference>
<reference evidence="1 2" key="1">
    <citation type="submission" date="2014-12" db="EMBL/GenBank/DDBJ databases">
        <title>16Stimator: statistical estimation of ribosomal gene copy numbers from draft genome assemblies.</title>
        <authorList>
            <person name="Perisin M.A."/>
            <person name="Vetter M."/>
            <person name="Gilbert J.A."/>
            <person name="Bergelson J."/>
        </authorList>
    </citation>
    <scope>NUCLEOTIDE SEQUENCE [LARGE SCALE GENOMIC DNA]</scope>
    <source>
        <strain evidence="1 2">MEJ086</strain>
    </source>
</reference>
<protein>
    <submittedName>
        <fullName evidence="1">Uncharacterized protein</fullName>
    </submittedName>
</protein>
<dbReference type="SUPFAM" id="SSF50969">
    <property type="entry name" value="YVTN repeat-like/Quinoprotein amine dehydrogenase"/>
    <property type="match status" value="1"/>
</dbReference>
<dbReference type="InterPro" id="IPR015943">
    <property type="entry name" value="WD40/YVTN_repeat-like_dom_sf"/>
</dbReference>
<dbReference type="Gene3D" id="2.130.10.10">
    <property type="entry name" value="YVTN repeat-like/Quinoprotein amine dehydrogenase"/>
    <property type="match status" value="1"/>
</dbReference>
<comment type="caution">
    <text evidence="1">The sequence shown here is derived from an EMBL/GenBank/DDBJ whole genome shotgun (WGS) entry which is preliminary data.</text>
</comment>
<gene>
    <name evidence="1" type="ORF">RU08_05000</name>
</gene>
<dbReference type="Proteomes" id="UP000032068">
    <property type="component" value="Unassembled WGS sequence"/>
</dbReference>
<dbReference type="OrthoDB" id="5351919at2"/>
<sequence length="438" mass="47735">MTTLTPQQQWQAAVLDYARQVNRYVEQGLSQGWDGLKEPQLAATEHLLPALLEALQAANETNADDASHANFRTDWPPAHLPLVPLLDAQAQAISALALLDDGSLLARVGSAYERGRLVHIHGNQWHDVIGIDFFGRCPARRYFAFARASGISVHDGWAGPQVAQFAWPTGLEGLPEDAGLEALEHPPTPTALIPFPDGQRVLLVSSDGIFVLASEATTRLLPRPADICDDLHKGTAADDIVLGLSMEHGAVSADGRWIAVGEQCGSHLVFDSALQQVAEVGPAGEYPHFALFNRRSDRLILNACHFYNGATLSVAVADLPGMQTDFYSDDERTPVVQDGARVYAGVSRGDTFIVGDAYGYLRAFDEQGNERWQHFIGSTICAMDLSDDGSTLAVSSYAGFVCLIDLDAGRPAWQIGTGEHQERQRWLFWKGQSKPLLW</sequence>
<accession>A0A0D0L0G4</accession>
<proteinExistence type="predicted"/>